<dbReference type="PANTHER" id="PTHR21403">
    <property type="entry name" value="ATP PHOSPHORIBOSYLTRANSFERASE ATP-PRTASE"/>
    <property type="match status" value="1"/>
</dbReference>
<evidence type="ECO:0000256" key="11">
    <source>
        <dbReference type="ARBA" id="ARBA00022741"/>
    </source>
</evidence>
<comment type="subunit">
    <text evidence="15">Heteromultimer composed of HisG and HisZ subunits.</text>
</comment>
<dbReference type="Gene3D" id="3.40.190.10">
    <property type="entry name" value="Periplasmic binding protein-like II"/>
    <property type="match status" value="2"/>
</dbReference>
<comment type="domain">
    <text evidence="15">Lacks the C-terminal regulatory region which is replaced by HisZ.</text>
</comment>
<protein>
    <recommendedName>
        <fullName evidence="6 15">ATP phosphoribosyltransferase</fullName>
        <shortName evidence="15">ATP-PRT</shortName>
        <shortName evidence="15">ATP-PRTase</shortName>
        <ecNumber evidence="5 15">2.4.2.17</ecNumber>
    </recommendedName>
</protein>
<dbReference type="SUPFAM" id="SSF53850">
    <property type="entry name" value="Periplasmic binding protein-like II"/>
    <property type="match status" value="1"/>
</dbReference>
<evidence type="ECO:0000256" key="8">
    <source>
        <dbReference type="ARBA" id="ARBA00022605"/>
    </source>
</evidence>
<evidence type="ECO:0000256" key="10">
    <source>
        <dbReference type="ARBA" id="ARBA00022679"/>
    </source>
</evidence>
<dbReference type="Pfam" id="PF01634">
    <property type="entry name" value="HisG"/>
    <property type="match status" value="1"/>
</dbReference>
<dbReference type="InterPro" id="IPR001348">
    <property type="entry name" value="ATP_PRibTrfase_HisG"/>
</dbReference>
<comment type="function">
    <text evidence="14 15">Catalyzes the condensation of ATP and 5-phosphoribose 1-diphosphate to form N'-(5'-phosphoribosyl)-ATP (PR-ATP). Has a crucial role in the pathway because the rate of histidine biosynthesis seems to be controlled primarily by regulation of HisG enzymatic activity.</text>
</comment>
<comment type="similarity">
    <text evidence="4 15">Belongs to the ATP phosphoribosyltransferase family. Short subfamily.</text>
</comment>
<evidence type="ECO:0000256" key="14">
    <source>
        <dbReference type="ARBA" id="ARBA00024861"/>
    </source>
</evidence>
<accession>A0A0A0I3D7</accession>
<keyword evidence="8 15" id="KW-0028">Amino-acid biosynthesis</keyword>
<evidence type="ECO:0000256" key="12">
    <source>
        <dbReference type="ARBA" id="ARBA00022840"/>
    </source>
</evidence>
<dbReference type="UniPathway" id="UPA00031">
    <property type="reaction ID" value="UER00006"/>
</dbReference>
<dbReference type="EC" id="2.4.2.17" evidence="5 15"/>
<dbReference type="AlphaFoldDB" id="A0A0A0I3D7"/>
<dbReference type="PANTHER" id="PTHR21403:SF8">
    <property type="entry name" value="ATP PHOSPHORIBOSYLTRANSFERASE"/>
    <property type="match status" value="1"/>
</dbReference>
<comment type="pathway">
    <text evidence="3 15">Amino-acid biosynthesis; L-histidine biosynthesis; L-histidine from 5-phospho-alpha-D-ribose 1-diphosphate: step 1/9.</text>
</comment>
<dbReference type="Proteomes" id="UP000030012">
    <property type="component" value="Unassembled WGS sequence"/>
</dbReference>
<keyword evidence="7 15" id="KW-0963">Cytoplasm</keyword>
<evidence type="ECO:0000259" key="16">
    <source>
        <dbReference type="Pfam" id="PF01634"/>
    </source>
</evidence>
<evidence type="ECO:0000256" key="1">
    <source>
        <dbReference type="ARBA" id="ARBA00000915"/>
    </source>
</evidence>
<dbReference type="RefSeq" id="WP_039255807.1">
    <property type="nucleotide sequence ID" value="NZ_JENJ01000043.1"/>
</dbReference>
<dbReference type="PROSITE" id="PS01316">
    <property type="entry name" value="ATP_P_PHORIBOSYLTR"/>
    <property type="match status" value="1"/>
</dbReference>
<comment type="caution">
    <text evidence="17">The sequence shown here is derived from an EMBL/GenBank/DDBJ whole genome shotgun (WGS) entry which is preliminary data.</text>
</comment>
<dbReference type="CDD" id="cd13595">
    <property type="entry name" value="PBP2_HisGs"/>
    <property type="match status" value="1"/>
</dbReference>
<evidence type="ECO:0000313" key="18">
    <source>
        <dbReference type="Proteomes" id="UP000030012"/>
    </source>
</evidence>
<comment type="subcellular location">
    <subcellularLocation>
        <location evidence="2 15">Cytoplasm</location>
    </subcellularLocation>
</comment>
<dbReference type="GO" id="GO:0003879">
    <property type="term" value="F:ATP phosphoribosyltransferase activity"/>
    <property type="evidence" value="ECO:0007669"/>
    <property type="project" value="UniProtKB-UniRule"/>
</dbReference>
<reference evidence="17 18" key="1">
    <citation type="submission" date="2014-01" db="EMBL/GenBank/DDBJ databases">
        <title>Plasmidome dynamics in the species complex Clostridium novyi sensu lato converts strains of independent lineages into distinctly different pathogens.</title>
        <authorList>
            <person name="Skarin H."/>
            <person name="Segerman B."/>
        </authorList>
    </citation>
    <scope>NUCLEOTIDE SEQUENCE [LARGE SCALE GENOMIC DNA]</scope>
    <source>
        <strain evidence="17 18">4552</strain>
    </source>
</reference>
<evidence type="ECO:0000256" key="13">
    <source>
        <dbReference type="ARBA" id="ARBA00023102"/>
    </source>
</evidence>
<evidence type="ECO:0000256" key="15">
    <source>
        <dbReference type="HAMAP-Rule" id="MF_01018"/>
    </source>
</evidence>
<feature type="domain" description="ATP phosphoribosyltransferase catalytic" evidence="16">
    <location>
        <begin position="55"/>
        <end position="206"/>
    </location>
</feature>
<dbReference type="GO" id="GO:0000105">
    <property type="term" value="P:L-histidine biosynthetic process"/>
    <property type="evidence" value="ECO:0007669"/>
    <property type="project" value="UniProtKB-UniRule"/>
</dbReference>
<dbReference type="InterPro" id="IPR018198">
    <property type="entry name" value="ATP_PRibTrfase_CS"/>
</dbReference>
<organism evidence="17 18">
    <name type="scientific">Clostridium novyi A str. 4552</name>
    <dbReference type="NCBI Taxonomy" id="1444289"/>
    <lineage>
        <taxon>Bacteria</taxon>
        <taxon>Bacillati</taxon>
        <taxon>Bacillota</taxon>
        <taxon>Clostridia</taxon>
        <taxon>Eubacteriales</taxon>
        <taxon>Clostridiaceae</taxon>
        <taxon>Clostridium</taxon>
    </lineage>
</organism>
<keyword evidence="10 15" id="KW-0808">Transferase</keyword>
<comment type="catalytic activity">
    <reaction evidence="1 15">
        <text>1-(5-phospho-beta-D-ribosyl)-ATP + diphosphate = 5-phospho-alpha-D-ribose 1-diphosphate + ATP</text>
        <dbReference type="Rhea" id="RHEA:18473"/>
        <dbReference type="ChEBI" id="CHEBI:30616"/>
        <dbReference type="ChEBI" id="CHEBI:33019"/>
        <dbReference type="ChEBI" id="CHEBI:58017"/>
        <dbReference type="ChEBI" id="CHEBI:73183"/>
        <dbReference type="EC" id="2.4.2.17"/>
    </reaction>
</comment>
<evidence type="ECO:0000313" key="17">
    <source>
        <dbReference type="EMBL" id="KGM95302.1"/>
    </source>
</evidence>
<keyword evidence="9 15" id="KW-0328">Glycosyltransferase</keyword>
<evidence type="ECO:0000256" key="5">
    <source>
        <dbReference type="ARBA" id="ARBA00011946"/>
    </source>
</evidence>
<name>A0A0A0I3D7_CLONO</name>
<dbReference type="HAMAP" id="MF_01018">
    <property type="entry name" value="HisG_Short"/>
    <property type="match status" value="1"/>
</dbReference>
<dbReference type="FunFam" id="3.40.190.10:FF:000008">
    <property type="entry name" value="ATP phosphoribosyltransferase"/>
    <property type="match status" value="1"/>
</dbReference>
<proteinExistence type="inferred from homology"/>
<dbReference type="EMBL" id="JENJ01000043">
    <property type="protein sequence ID" value="KGM95302.1"/>
    <property type="molecule type" value="Genomic_DNA"/>
</dbReference>
<evidence type="ECO:0000256" key="4">
    <source>
        <dbReference type="ARBA" id="ARBA00009489"/>
    </source>
</evidence>
<keyword evidence="12 15" id="KW-0067">ATP-binding</keyword>
<dbReference type="NCBIfam" id="TIGR00070">
    <property type="entry name" value="hisG"/>
    <property type="match status" value="1"/>
</dbReference>
<evidence type="ECO:0000256" key="7">
    <source>
        <dbReference type="ARBA" id="ARBA00022490"/>
    </source>
</evidence>
<dbReference type="OrthoDB" id="9801867at2"/>
<sequence length="212" mass="23782">MKNVKIALTKGRLEEKAIKIFEAIGVNVSELLNKGRKLIFHSENKEYNIEFFLVKAPDVTTYVDYGAADIGIVGKDTLMEKEKDFYEVMDLKIGKCKFSVATLPNVDIYKGYTRKKIATKYPKVAREYFRKKGIDVELIKIEGSVELAPIVGLADAIVDIVETGSTLRENGLVVVEDICSISARMIVNKASMKTKQDEISKIIENVNRVVNN</sequence>
<evidence type="ECO:0000256" key="2">
    <source>
        <dbReference type="ARBA" id="ARBA00004496"/>
    </source>
</evidence>
<keyword evidence="11 15" id="KW-0547">Nucleotide-binding</keyword>
<evidence type="ECO:0000256" key="6">
    <source>
        <dbReference type="ARBA" id="ARBA00020998"/>
    </source>
</evidence>
<keyword evidence="13 15" id="KW-0368">Histidine biosynthesis</keyword>
<dbReference type="InterPro" id="IPR013820">
    <property type="entry name" value="ATP_PRibTrfase_cat"/>
</dbReference>
<gene>
    <name evidence="15" type="primary">hisG</name>
    <name evidence="17" type="ORF">Z968_09480</name>
</gene>
<evidence type="ECO:0000256" key="9">
    <source>
        <dbReference type="ARBA" id="ARBA00022676"/>
    </source>
</evidence>
<evidence type="ECO:0000256" key="3">
    <source>
        <dbReference type="ARBA" id="ARBA00004667"/>
    </source>
</evidence>
<dbReference type="GO" id="GO:0005737">
    <property type="term" value="C:cytoplasm"/>
    <property type="evidence" value="ECO:0007669"/>
    <property type="project" value="UniProtKB-SubCell"/>
</dbReference>
<dbReference type="InterPro" id="IPR024893">
    <property type="entry name" value="ATP_PRibTrfase_HisG_short"/>
</dbReference>
<dbReference type="GO" id="GO:0005524">
    <property type="term" value="F:ATP binding"/>
    <property type="evidence" value="ECO:0007669"/>
    <property type="project" value="UniProtKB-KW"/>
</dbReference>